<feature type="region of interest" description="Disordered" evidence="2">
    <location>
        <begin position="1"/>
        <end position="43"/>
    </location>
</feature>
<name>B8MJT9_TALSN</name>
<feature type="compositionally biased region" description="Basic and acidic residues" evidence="2">
    <location>
        <begin position="1"/>
        <end position="28"/>
    </location>
</feature>
<sequence>MKFWPQEKHRSGDYKRAERDSNDSRFDEGPPLTDTHGQNSLDSETLLDHDDEKQIDQDQLKQHLSWSVRDKMFKQVDGELFPAKDVKDQLLGRLEPGPVLDDLWQDYEMQRNFMLTREQVIAMGKDPEMAVKLPDEIFGLGQDAYLGGLDAFHILHCFNAIRTEAFKDYYFDGERYHMEGYGPDSIPKRNHSEMFWIHLRHCSDIIVQFLMCNADTTMTTYSWIETQERPFPDFSVNKKCIDFDTLVRWRDDNALDFEDAGMIRRPPGAYEVAVSEIYWQIMGNETHPGDKRHHPLWD</sequence>
<dbReference type="EMBL" id="EQ962657">
    <property type="protein sequence ID" value="EED14756.1"/>
    <property type="molecule type" value="Genomic_DNA"/>
</dbReference>
<keyword evidence="4" id="KW-1185">Reference proteome</keyword>
<dbReference type="GeneID" id="8103008"/>
<dbReference type="HOGENOM" id="CLU_934396_0_0_1"/>
<evidence type="ECO:0000313" key="4">
    <source>
        <dbReference type="Proteomes" id="UP000001745"/>
    </source>
</evidence>
<dbReference type="PhylomeDB" id="B8MJT9"/>
<evidence type="ECO:0000256" key="2">
    <source>
        <dbReference type="SAM" id="MobiDB-lite"/>
    </source>
</evidence>
<dbReference type="InterPro" id="IPR021765">
    <property type="entry name" value="UstYa-like"/>
</dbReference>
<organism evidence="3 4">
    <name type="scientific">Talaromyces stipitatus (strain ATCC 10500 / CBS 375.48 / QM 6759 / NRRL 1006)</name>
    <name type="common">Penicillium stipitatum</name>
    <dbReference type="NCBI Taxonomy" id="441959"/>
    <lineage>
        <taxon>Eukaryota</taxon>
        <taxon>Fungi</taxon>
        <taxon>Dikarya</taxon>
        <taxon>Ascomycota</taxon>
        <taxon>Pezizomycotina</taxon>
        <taxon>Eurotiomycetes</taxon>
        <taxon>Eurotiomycetidae</taxon>
        <taxon>Eurotiales</taxon>
        <taxon>Trichocomaceae</taxon>
        <taxon>Talaromyces</taxon>
        <taxon>Talaromyces sect. Talaromyces</taxon>
    </lineage>
</organism>
<evidence type="ECO:0000313" key="3">
    <source>
        <dbReference type="EMBL" id="EED14756.1"/>
    </source>
</evidence>
<evidence type="ECO:0000256" key="1">
    <source>
        <dbReference type="ARBA" id="ARBA00035112"/>
    </source>
</evidence>
<dbReference type="InParanoid" id="B8MJT9"/>
<gene>
    <name evidence="3" type="ORF">TSTA_042310</name>
</gene>
<dbReference type="PANTHER" id="PTHR33365:SF14">
    <property type="entry name" value="TAT PATHWAY SIGNAL SEQUENCE"/>
    <property type="match status" value="1"/>
</dbReference>
<dbReference type="AlphaFoldDB" id="B8MJT9"/>
<dbReference type="PANTHER" id="PTHR33365">
    <property type="entry name" value="YALI0B05434P"/>
    <property type="match status" value="1"/>
</dbReference>
<dbReference type="Proteomes" id="UP000001745">
    <property type="component" value="Unassembled WGS sequence"/>
</dbReference>
<dbReference type="VEuPathDB" id="FungiDB:TSTA_042310"/>
<dbReference type="RefSeq" id="XP_002484709.1">
    <property type="nucleotide sequence ID" value="XM_002484664.1"/>
</dbReference>
<reference evidence="4" key="1">
    <citation type="journal article" date="2015" name="Genome Announc.">
        <title>Genome sequence of the AIDS-associated pathogen Penicillium marneffei (ATCC18224) and its near taxonomic relative Talaromyces stipitatus (ATCC10500).</title>
        <authorList>
            <person name="Nierman W.C."/>
            <person name="Fedorova-Abrams N.D."/>
            <person name="Andrianopoulos A."/>
        </authorList>
    </citation>
    <scope>NUCLEOTIDE SEQUENCE [LARGE SCALE GENOMIC DNA]</scope>
    <source>
        <strain evidence="4">ATCC 10500 / CBS 375.48 / QM 6759 / NRRL 1006</strain>
    </source>
</reference>
<protein>
    <recommendedName>
        <fullName evidence="5">Tat pathway signal sequence</fullName>
    </recommendedName>
</protein>
<dbReference type="STRING" id="441959.B8MJT9"/>
<dbReference type="OrthoDB" id="3687641at2759"/>
<accession>B8MJT9</accession>
<dbReference type="eggNOG" id="ENOG502S0D8">
    <property type="taxonomic scope" value="Eukaryota"/>
</dbReference>
<comment type="similarity">
    <text evidence="1">Belongs to the ustYa family.</text>
</comment>
<proteinExistence type="inferred from homology"/>
<dbReference type="Pfam" id="PF11807">
    <property type="entry name" value="UstYa"/>
    <property type="match status" value="1"/>
</dbReference>
<evidence type="ECO:0008006" key="5">
    <source>
        <dbReference type="Google" id="ProtNLM"/>
    </source>
</evidence>
<dbReference type="GO" id="GO:0043386">
    <property type="term" value="P:mycotoxin biosynthetic process"/>
    <property type="evidence" value="ECO:0007669"/>
    <property type="project" value="InterPro"/>
</dbReference>